<proteinExistence type="predicted"/>
<dbReference type="Proteomes" id="UP000027222">
    <property type="component" value="Unassembled WGS sequence"/>
</dbReference>
<evidence type="ECO:0000259" key="2">
    <source>
        <dbReference type="PROSITE" id="PS50181"/>
    </source>
</evidence>
<dbReference type="InterPro" id="IPR001810">
    <property type="entry name" value="F-box_dom"/>
</dbReference>
<dbReference type="HOGENOM" id="CLU_021923_0_0_1"/>
<reference evidence="4" key="1">
    <citation type="journal article" date="2014" name="Proc. Natl. Acad. Sci. U.S.A.">
        <title>Extensive sampling of basidiomycete genomes demonstrates inadequacy of the white-rot/brown-rot paradigm for wood decay fungi.</title>
        <authorList>
            <person name="Riley R."/>
            <person name="Salamov A.A."/>
            <person name="Brown D.W."/>
            <person name="Nagy L.G."/>
            <person name="Floudas D."/>
            <person name="Held B.W."/>
            <person name="Levasseur A."/>
            <person name="Lombard V."/>
            <person name="Morin E."/>
            <person name="Otillar R."/>
            <person name="Lindquist E.A."/>
            <person name="Sun H."/>
            <person name="LaButti K.M."/>
            <person name="Schmutz J."/>
            <person name="Jabbour D."/>
            <person name="Luo H."/>
            <person name="Baker S.E."/>
            <person name="Pisabarro A.G."/>
            <person name="Walton J.D."/>
            <person name="Blanchette R.A."/>
            <person name="Henrissat B."/>
            <person name="Martin F."/>
            <person name="Cullen D."/>
            <person name="Hibbett D.S."/>
            <person name="Grigoriev I.V."/>
        </authorList>
    </citation>
    <scope>NUCLEOTIDE SEQUENCE [LARGE SCALE GENOMIC DNA]</scope>
    <source>
        <strain evidence="4">CBS 339.88</strain>
    </source>
</reference>
<dbReference type="SUPFAM" id="SSF81383">
    <property type="entry name" value="F-box domain"/>
    <property type="match status" value="1"/>
</dbReference>
<organism evidence="3 4">
    <name type="scientific">Galerina marginata (strain CBS 339.88)</name>
    <dbReference type="NCBI Taxonomy" id="685588"/>
    <lineage>
        <taxon>Eukaryota</taxon>
        <taxon>Fungi</taxon>
        <taxon>Dikarya</taxon>
        <taxon>Basidiomycota</taxon>
        <taxon>Agaricomycotina</taxon>
        <taxon>Agaricomycetes</taxon>
        <taxon>Agaricomycetidae</taxon>
        <taxon>Agaricales</taxon>
        <taxon>Agaricineae</taxon>
        <taxon>Strophariaceae</taxon>
        <taxon>Galerina</taxon>
    </lineage>
</organism>
<protein>
    <recommendedName>
        <fullName evidence="2">F-box domain-containing protein</fullName>
    </recommendedName>
</protein>
<dbReference type="Pfam" id="PF00646">
    <property type="entry name" value="F-box"/>
    <property type="match status" value="1"/>
</dbReference>
<dbReference type="AlphaFoldDB" id="A0A067SDW1"/>
<dbReference type="PROSITE" id="PS50181">
    <property type="entry name" value="FBOX"/>
    <property type="match status" value="1"/>
</dbReference>
<dbReference type="STRING" id="685588.A0A067SDW1"/>
<sequence length="611" mass="67704">MNTNANLNADIMEFDEIPDDVWISVFEHVPPAQLAVIMLICRRFRLLASRLLLRDIWWSQPYATRRNLAAWKGGYRGMEALPKRLTVGIPFDLGLVEEIGCHATPDLRLYDMIHSRITSFTGLVELVLNGTTISLYTYTVLAALPALRSFSVLNCTFSRLRAPGSITNTTYSLSLHNHHHQQQPAVPPFPFSTLPLTRLSLHNPKPAALAHLSDDDDTPYHPINLLTASSLTFLSITWTAPLAALYEHANWPLPALKELEVIMPTLTRDLVDSMVRFVRACPVGLRISISIQHHNLSEQQMGAIQIPLAGVWRYEGPLNLQVESFCSSVGSSAPSSSASASASAPAATLTTVIMSASLGLTTILSALEKLPRSLKTLNLRMHDWDIELLFAICHLFPGIQELVVRYRWGELPVDFFITLGSNILYNLPNLHTLKLITNDARDVDRAYSYAQANGNNTNVNANANALFGWGGGNVTNTNGGGNVNNNPHPFIPAPPAQLQLFFPHLLPTQPALPAFPFTASSSDEDSDDDNFPTSFASSSSSPFPSTSSNLNQKQEQEKKTKLEHGDLKDYLVGWNRYCKSLRRVQLDRHVCWVRKWEGNAWVIVVDGDGVE</sequence>
<dbReference type="SMART" id="SM00256">
    <property type="entry name" value="FBOX"/>
    <property type="match status" value="1"/>
</dbReference>
<gene>
    <name evidence="3" type="ORF">GALMADRAFT_232806</name>
</gene>
<dbReference type="SUPFAM" id="SSF52047">
    <property type="entry name" value="RNI-like"/>
    <property type="match status" value="1"/>
</dbReference>
<name>A0A067SDW1_GALM3</name>
<dbReference type="Gene3D" id="3.80.10.10">
    <property type="entry name" value="Ribonuclease Inhibitor"/>
    <property type="match status" value="1"/>
</dbReference>
<accession>A0A067SDW1</accession>
<dbReference type="EMBL" id="KL142430">
    <property type="protein sequence ID" value="KDR65924.1"/>
    <property type="molecule type" value="Genomic_DNA"/>
</dbReference>
<dbReference type="OrthoDB" id="5354526at2759"/>
<evidence type="ECO:0000313" key="4">
    <source>
        <dbReference type="Proteomes" id="UP000027222"/>
    </source>
</evidence>
<feature type="compositionally biased region" description="Low complexity" evidence="1">
    <location>
        <begin position="531"/>
        <end position="548"/>
    </location>
</feature>
<evidence type="ECO:0000313" key="3">
    <source>
        <dbReference type="EMBL" id="KDR65924.1"/>
    </source>
</evidence>
<evidence type="ECO:0000256" key="1">
    <source>
        <dbReference type="SAM" id="MobiDB-lite"/>
    </source>
</evidence>
<feature type="domain" description="F-box" evidence="2">
    <location>
        <begin position="11"/>
        <end position="60"/>
    </location>
</feature>
<keyword evidence="4" id="KW-1185">Reference proteome</keyword>
<dbReference type="InterPro" id="IPR032675">
    <property type="entry name" value="LRR_dom_sf"/>
</dbReference>
<feature type="region of interest" description="Disordered" evidence="1">
    <location>
        <begin position="516"/>
        <end position="562"/>
    </location>
</feature>
<dbReference type="InterPro" id="IPR036047">
    <property type="entry name" value="F-box-like_dom_sf"/>
</dbReference>